<evidence type="ECO:0000313" key="2">
    <source>
        <dbReference type="Proteomes" id="UP000240653"/>
    </source>
</evidence>
<gene>
    <name evidence="1" type="ORF">C7I85_14795</name>
</gene>
<protein>
    <submittedName>
        <fullName evidence="1">Aminoglycoside phosphotransferase family protein</fullName>
    </submittedName>
</protein>
<dbReference type="InterPro" id="IPR011009">
    <property type="entry name" value="Kinase-like_dom_sf"/>
</dbReference>
<organism evidence="1 2">
    <name type="scientific">Pseudaminobacter soli</name>
    <name type="common">ex Li et al. 2025</name>
    <dbReference type="NCBI Taxonomy" id="1295366"/>
    <lineage>
        <taxon>Bacteria</taxon>
        <taxon>Pseudomonadati</taxon>
        <taxon>Pseudomonadota</taxon>
        <taxon>Alphaproteobacteria</taxon>
        <taxon>Hyphomicrobiales</taxon>
        <taxon>Phyllobacteriaceae</taxon>
        <taxon>Pseudaminobacter</taxon>
    </lineage>
</organism>
<sequence>MSEEEISLAGGRITSGVVRLGDTVRRPIRGDPTCAHGLLTHLEEQGFDGSPRLLGIDEQNREIMTYLPGDVPSDLGHFADFQLAAAGALLRRFHDATANFTEVRERNAEVMCHNDWAPTNAVFCDGVPYGMVDFDTIAPGLRLWDLGYSAFTWLDLGNPDYTGDEQVRRLSVLADGYGLANCSAAQIAGYAVARQTALAVSGRVQGKKEMVDWAASAASWTVLNVTERISPTGYDLRFTV</sequence>
<keyword evidence="2" id="KW-1185">Reference proteome</keyword>
<reference evidence="1 2" key="1">
    <citation type="submission" date="2018-03" db="EMBL/GenBank/DDBJ databases">
        <title>The draft genome of Mesorhizobium soli JCM 19897.</title>
        <authorList>
            <person name="Li L."/>
            <person name="Liu L."/>
            <person name="Liang L."/>
            <person name="Wang T."/>
            <person name="Zhang X."/>
        </authorList>
    </citation>
    <scope>NUCLEOTIDE SEQUENCE [LARGE SCALE GENOMIC DNA]</scope>
    <source>
        <strain evidence="1 2">JCM 19897</strain>
    </source>
</reference>
<dbReference type="AlphaFoldDB" id="A0A2P7SDH1"/>
<dbReference type="RefSeq" id="WP_106724736.1">
    <property type="nucleotide sequence ID" value="NZ_PXYL01000006.1"/>
</dbReference>
<dbReference type="Proteomes" id="UP000240653">
    <property type="component" value="Unassembled WGS sequence"/>
</dbReference>
<proteinExistence type="predicted"/>
<dbReference type="SUPFAM" id="SSF56112">
    <property type="entry name" value="Protein kinase-like (PK-like)"/>
    <property type="match status" value="1"/>
</dbReference>
<dbReference type="Gene3D" id="3.90.1200.10">
    <property type="match status" value="1"/>
</dbReference>
<evidence type="ECO:0000313" key="1">
    <source>
        <dbReference type="EMBL" id="PSJ60405.1"/>
    </source>
</evidence>
<dbReference type="OrthoDB" id="236897at2"/>
<name>A0A2P7SDH1_9HYPH</name>
<keyword evidence="1" id="KW-0808">Transferase</keyword>
<accession>A0A2P7SDH1</accession>
<dbReference type="GO" id="GO:0016740">
    <property type="term" value="F:transferase activity"/>
    <property type="evidence" value="ECO:0007669"/>
    <property type="project" value="UniProtKB-KW"/>
</dbReference>
<dbReference type="EMBL" id="PXYL01000006">
    <property type="protein sequence ID" value="PSJ60405.1"/>
    <property type="molecule type" value="Genomic_DNA"/>
</dbReference>
<comment type="caution">
    <text evidence="1">The sequence shown here is derived from an EMBL/GenBank/DDBJ whole genome shotgun (WGS) entry which is preliminary data.</text>
</comment>